<dbReference type="PROSITE" id="PS50977">
    <property type="entry name" value="HTH_TETR_2"/>
    <property type="match status" value="1"/>
</dbReference>
<keyword evidence="1 2" id="KW-0238">DNA-binding</keyword>
<reference evidence="4 7" key="2">
    <citation type="journal article" date="2018" name="Nat. Biotechnol.">
        <title>A standardized bacterial taxonomy based on genome phylogeny substantially revises the tree of life.</title>
        <authorList>
            <person name="Parks D.H."/>
            <person name="Chuvochina M."/>
            <person name="Waite D.W."/>
            <person name="Rinke C."/>
            <person name="Skarshewski A."/>
            <person name="Chaumeil P.A."/>
            <person name="Hugenholtz P."/>
        </authorList>
    </citation>
    <scope>NUCLEOTIDE SEQUENCE [LARGE SCALE GENOMIC DNA]</scope>
    <source>
        <strain evidence="4">UBA8739</strain>
    </source>
</reference>
<evidence type="ECO:0000313" key="5">
    <source>
        <dbReference type="EMBL" id="KYO56466.1"/>
    </source>
</evidence>
<organism evidence="5 6">
    <name type="scientific">Tistrella mobilis</name>
    <dbReference type="NCBI Taxonomy" id="171437"/>
    <lineage>
        <taxon>Bacteria</taxon>
        <taxon>Pseudomonadati</taxon>
        <taxon>Pseudomonadota</taxon>
        <taxon>Alphaproteobacteria</taxon>
        <taxon>Geminicoccales</taxon>
        <taxon>Geminicoccaceae</taxon>
        <taxon>Tistrella</taxon>
    </lineage>
</organism>
<dbReference type="EMBL" id="DMAI01000126">
    <property type="protein sequence ID" value="HAE47385.1"/>
    <property type="molecule type" value="Genomic_DNA"/>
</dbReference>
<dbReference type="GeneID" id="97239747"/>
<dbReference type="Gene3D" id="1.10.357.10">
    <property type="entry name" value="Tetracycline Repressor, domain 2"/>
    <property type="match status" value="1"/>
</dbReference>
<dbReference type="PANTHER" id="PTHR30055:SF146">
    <property type="entry name" value="HTH-TYPE TRANSCRIPTIONAL DUAL REGULATOR CECR"/>
    <property type="match status" value="1"/>
</dbReference>
<dbReference type="RefSeq" id="WP_062761884.1">
    <property type="nucleotide sequence ID" value="NZ_CP121024.1"/>
</dbReference>
<sequence length="236" mass="25645">MSAEPAPLAAEPTQTDPTREKLKLAALRLFSTRGIDGVSVRNIVTEAGMRNGASLHYYFGSKEGLIRELVVEAAQRSDRARNARLDVMEAEGGPERVADIVRLLLEVETTGAGDPDAHRSLPIGFGHMRFIVAMQINHRAMFLDAVGDRWRSSYMRCIDHLRRLMAPLPAAVISQRLAHMVLFMNTSLAVREAAFEADPTGGGLWGKPYALDCLVESLCGALEAPLSPEVAAVLPG</sequence>
<reference evidence="5 6" key="1">
    <citation type="submission" date="2015-12" db="EMBL/GenBank/DDBJ databases">
        <title>Genome sequence of Tistrella mobilis MCCC 1A02139.</title>
        <authorList>
            <person name="Lu L."/>
            <person name="Lai Q."/>
            <person name="Shao Z."/>
            <person name="Qian P."/>
        </authorList>
    </citation>
    <scope>NUCLEOTIDE SEQUENCE [LARGE SCALE GENOMIC DNA]</scope>
    <source>
        <strain evidence="5 6">MCCC 1A02139</strain>
    </source>
</reference>
<dbReference type="InterPro" id="IPR050109">
    <property type="entry name" value="HTH-type_TetR-like_transc_reg"/>
</dbReference>
<dbReference type="OrthoDB" id="2356263at2"/>
<evidence type="ECO:0000313" key="6">
    <source>
        <dbReference type="Proteomes" id="UP000075787"/>
    </source>
</evidence>
<evidence type="ECO:0000256" key="1">
    <source>
        <dbReference type="ARBA" id="ARBA00023125"/>
    </source>
</evidence>
<dbReference type="EMBL" id="LPZR01000044">
    <property type="protein sequence ID" value="KYO56466.1"/>
    <property type="molecule type" value="Genomic_DNA"/>
</dbReference>
<evidence type="ECO:0000313" key="4">
    <source>
        <dbReference type="EMBL" id="HAE47385.1"/>
    </source>
</evidence>
<dbReference type="Proteomes" id="UP000075787">
    <property type="component" value="Unassembled WGS sequence"/>
</dbReference>
<protein>
    <submittedName>
        <fullName evidence="5">TetR family transcriptional regulator</fullName>
    </submittedName>
    <submittedName>
        <fullName evidence="4">TetR/AcrR family transcriptional regulator</fullName>
    </submittedName>
</protein>
<dbReference type="Proteomes" id="UP000257706">
    <property type="component" value="Unassembled WGS sequence"/>
</dbReference>
<accession>A0A162LRM5</accession>
<dbReference type="GO" id="GO:0003700">
    <property type="term" value="F:DNA-binding transcription factor activity"/>
    <property type="evidence" value="ECO:0007669"/>
    <property type="project" value="TreeGrafter"/>
</dbReference>
<dbReference type="AlphaFoldDB" id="A0A162LRM5"/>
<comment type="caution">
    <text evidence="5">The sequence shown here is derived from an EMBL/GenBank/DDBJ whole genome shotgun (WGS) entry which is preliminary data.</text>
</comment>
<gene>
    <name evidence="5" type="ORF">AUP44_22130</name>
    <name evidence="4" type="ORF">DCK97_08190</name>
</gene>
<evidence type="ECO:0000313" key="7">
    <source>
        <dbReference type="Proteomes" id="UP000257706"/>
    </source>
</evidence>
<dbReference type="PANTHER" id="PTHR30055">
    <property type="entry name" value="HTH-TYPE TRANSCRIPTIONAL REGULATOR RUTR"/>
    <property type="match status" value="1"/>
</dbReference>
<dbReference type="InterPro" id="IPR009057">
    <property type="entry name" value="Homeodomain-like_sf"/>
</dbReference>
<feature type="DNA-binding region" description="H-T-H motif" evidence="2">
    <location>
        <begin position="40"/>
        <end position="59"/>
    </location>
</feature>
<evidence type="ECO:0000256" key="2">
    <source>
        <dbReference type="PROSITE-ProRule" id="PRU00335"/>
    </source>
</evidence>
<feature type="domain" description="HTH tetR-type" evidence="3">
    <location>
        <begin position="16"/>
        <end position="77"/>
    </location>
</feature>
<dbReference type="Pfam" id="PF00440">
    <property type="entry name" value="TetR_N"/>
    <property type="match status" value="1"/>
</dbReference>
<dbReference type="InterPro" id="IPR001647">
    <property type="entry name" value="HTH_TetR"/>
</dbReference>
<proteinExistence type="predicted"/>
<dbReference type="GO" id="GO:0000976">
    <property type="term" value="F:transcription cis-regulatory region binding"/>
    <property type="evidence" value="ECO:0007669"/>
    <property type="project" value="TreeGrafter"/>
</dbReference>
<evidence type="ECO:0000259" key="3">
    <source>
        <dbReference type="PROSITE" id="PS50977"/>
    </source>
</evidence>
<name>A0A162LRM5_9PROT</name>
<dbReference type="SUPFAM" id="SSF46689">
    <property type="entry name" value="Homeodomain-like"/>
    <property type="match status" value="1"/>
</dbReference>